<evidence type="ECO:0000256" key="2">
    <source>
        <dbReference type="ARBA" id="ARBA00022741"/>
    </source>
</evidence>
<reference evidence="10 11" key="1">
    <citation type="journal article" date="2013" name="Genome Biol.">
        <title>Draft genome of the mountain pine beetle, Dendroctonus ponderosae Hopkins, a major forest pest.</title>
        <authorList>
            <person name="Keeling C.I."/>
            <person name="Yuen M.M."/>
            <person name="Liao N.Y."/>
            <person name="Docking T.R."/>
            <person name="Chan S.K."/>
            <person name="Taylor G.A."/>
            <person name="Palmquist D.L."/>
            <person name="Jackman S.D."/>
            <person name="Nguyen A."/>
            <person name="Li M."/>
            <person name="Henderson H."/>
            <person name="Janes J.K."/>
            <person name="Zhao Y."/>
            <person name="Pandoh P."/>
            <person name="Moore R."/>
            <person name="Sperling F.A."/>
            <person name="Huber D.P."/>
            <person name="Birol I."/>
            <person name="Jones S.J."/>
            <person name="Bohlmann J."/>
        </authorList>
    </citation>
    <scope>NUCLEOTIDE SEQUENCE</scope>
</reference>
<keyword evidence="7" id="KW-0460">Magnesium</keyword>
<keyword evidence="3 6" id="KW-0067">ATP-binding</keyword>
<dbReference type="KEGG" id="dpa:109534122"/>
<evidence type="ECO:0000256" key="7">
    <source>
        <dbReference type="RuleBase" id="RU361279"/>
    </source>
</evidence>
<evidence type="ECO:0000313" key="8">
    <source>
        <dbReference type="EMBL" id="ERL88777.1"/>
    </source>
</evidence>
<keyword evidence="10" id="KW-1185">Reference proteome</keyword>
<feature type="binding site" evidence="6">
    <location>
        <begin position="152"/>
        <end position="160"/>
    </location>
    <ligand>
        <name>ATP</name>
        <dbReference type="ChEBI" id="CHEBI:30616"/>
    </ligand>
</feature>
<dbReference type="SUPFAM" id="SSF100950">
    <property type="entry name" value="NagB/RpiA/CoA transferase-like"/>
    <property type="match status" value="1"/>
</dbReference>
<dbReference type="GO" id="GO:0005524">
    <property type="term" value="F:ATP binding"/>
    <property type="evidence" value="ECO:0007669"/>
    <property type="project" value="UniProtKB-KW"/>
</dbReference>
<dbReference type="EMBL" id="KB632095">
    <property type="protein sequence ID" value="ERL88777.1"/>
    <property type="molecule type" value="Genomic_DNA"/>
</dbReference>
<dbReference type="EnsemblMetazoa" id="XM_019899695.1">
    <property type="protein sequence ID" value="XP_019755254.1"/>
    <property type="gene ID" value="LOC109534122"/>
</dbReference>
<dbReference type="AlphaFoldDB" id="U4U6T3"/>
<dbReference type="InterPro" id="IPR024185">
    <property type="entry name" value="FTHF_cligase-like_sf"/>
</dbReference>
<evidence type="ECO:0000313" key="10">
    <source>
        <dbReference type="Proteomes" id="UP000019118"/>
    </source>
</evidence>
<comment type="catalytic activity">
    <reaction evidence="4 7">
        <text>(6S)-5-formyl-5,6,7,8-tetrahydrofolate + ATP = (6R)-5,10-methenyltetrahydrofolate + ADP + phosphate</text>
        <dbReference type="Rhea" id="RHEA:10488"/>
        <dbReference type="ChEBI" id="CHEBI:30616"/>
        <dbReference type="ChEBI" id="CHEBI:43474"/>
        <dbReference type="ChEBI" id="CHEBI:57455"/>
        <dbReference type="ChEBI" id="CHEBI:57457"/>
        <dbReference type="ChEBI" id="CHEBI:456216"/>
        <dbReference type="EC" id="6.3.3.2"/>
    </reaction>
</comment>
<protein>
    <recommendedName>
        <fullName evidence="5 7">5-formyltetrahydrofolate cyclo-ligase</fullName>
        <ecNumber evidence="5 7">6.3.3.2</ecNumber>
    </recommendedName>
</protein>
<dbReference type="PIRSF" id="PIRSF006806">
    <property type="entry name" value="FTHF_cligase"/>
    <property type="match status" value="1"/>
</dbReference>
<dbReference type="InterPro" id="IPR037171">
    <property type="entry name" value="NagB/RpiA_transferase-like"/>
</dbReference>
<dbReference type="STRING" id="77166.U4U6T3"/>
<dbReference type="PANTHER" id="PTHR23407:SF1">
    <property type="entry name" value="5-FORMYLTETRAHYDROFOLATE CYCLO-LIGASE"/>
    <property type="match status" value="1"/>
</dbReference>
<dbReference type="InterPro" id="IPR002698">
    <property type="entry name" value="FTHF_cligase"/>
</dbReference>
<feature type="binding site" evidence="6">
    <location>
        <position position="65"/>
    </location>
    <ligand>
        <name>substrate</name>
    </ligand>
</feature>
<dbReference type="PANTHER" id="PTHR23407">
    <property type="entry name" value="ATPASE INHIBITOR/5-FORMYLTETRAHYDROFOLATE CYCLO-LIGASE"/>
    <property type="match status" value="1"/>
</dbReference>
<dbReference type="Gene3D" id="3.40.50.10420">
    <property type="entry name" value="NagB/RpiA/CoA transferase-like"/>
    <property type="match status" value="1"/>
</dbReference>
<dbReference type="NCBIfam" id="TIGR02727">
    <property type="entry name" value="MTHFS_bact"/>
    <property type="match status" value="1"/>
</dbReference>
<dbReference type="Pfam" id="PF01812">
    <property type="entry name" value="5-FTHF_cyc-lig"/>
    <property type="match status" value="1"/>
</dbReference>
<feature type="binding site" evidence="6">
    <location>
        <position position="70"/>
    </location>
    <ligand>
        <name>substrate</name>
    </ligand>
</feature>
<dbReference type="Proteomes" id="UP000019118">
    <property type="component" value="Unassembled WGS sequence"/>
</dbReference>
<evidence type="ECO:0000313" key="9">
    <source>
        <dbReference type="EnsemblMetazoa" id="XP_019755254.1"/>
    </source>
</evidence>
<dbReference type="GO" id="GO:0030272">
    <property type="term" value="F:5-formyltetrahydrofolate cyclo-ligase activity"/>
    <property type="evidence" value="ECO:0007669"/>
    <property type="project" value="UniProtKB-EC"/>
</dbReference>
<evidence type="ECO:0000256" key="3">
    <source>
        <dbReference type="ARBA" id="ARBA00022840"/>
    </source>
</evidence>
<keyword evidence="2 6" id="KW-0547">Nucleotide-binding</keyword>
<feature type="binding site" evidence="6">
    <location>
        <begin position="19"/>
        <end position="23"/>
    </location>
    <ligand>
        <name>ATP</name>
        <dbReference type="ChEBI" id="CHEBI:30616"/>
    </ligand>
</feature>
<organism evidence="8 11">
    <name type="scientific">Dendroctonus ponderosae</name>
    <name type="common">Mountain pine beetle</name>
    <dbReference type="NCBI Taxonomy" id="77166"/>
    <lineage>
        <taxon>Eukaryota</taxon>
        <taxon>Metazoa</taxon>
        <taxon>Ecdysozoa</taxon>
        <taxon>Arthropoda</taxon>
        <taxon>Hexapoda</taxon>
        <taxon>Insecta</taxon>
        <taxon>Pterygota</taxon>
        <taxon>Neoptera</taxon>
        <taxon>Endopterygota</taxon>
        <taxon>Coleoptera</taxon>
        <taxon>Polyphaga</taxon>
        <taxon>Cucujiformia</taxon>
        <taxon>Curculionidae</taxon>
        <taxon>Scolytinae</taxon>
        <taxon>Dendroctonus</taxon>
    </lineage>
</organism>
<dbReference type="EC" id="6.3.3.2" evidence="5 7"/>
<comment type="similarity">
    <text evidence="1 7">Belongs to the 5-formyltetrahydrofolate cyclo-ligase family.</text>
</comment>
<dbReference type="GO" id="GO:0009396">
    <property type="term" value="P:folic acid-containing compound biosynthetic process"/>
    <property type="evidence" value="ECO:0007669"/>
    <property type="project" value="TreeGrafter"/>
</dbReference>
<evidence type="ECO:0000256" key="6">
    <source>
        <dbReference type="PIRSR" id="PIRSR006806-1"/>
    </source>
</evidence>
<evidence type="ECO:0000256" key="5">
    <source>
        <dbReference type="ARBA" id="ARBA00038966"/>
    </source>
</evidence>
<evidence type="ECO:0000256" key="4">
    <source>
        <dbReference type="ARBA" id="ARBA00036539"/>
    </source>
</evidence>
<name>U4U6T3_DENPD</name>
<comment type="cofactor">
    <cofactor evidence="7">
        <name>Mg(2+)</name>
        <dbReference type="ChEBI" id="CHEBI:18420"/>
    </cofactor>
</comment>
<dbReference type="FunFam" id="3.40.50.10420:FF:000007">
    <property type="entry name" value="5-formyltetrahydrofolate cyclo-ligase"/>
    <property type="match status" value="1"/>
</dbReference>
<dbReference type="Proteomes" id="UP000030742">
    <property type="component" value="Unassembled WGS sequence"/>
</dbReference>
<dbReference type="GO" id="GO:0005739">
    <property type="term" value="C:mitochondrion"/>
    <property type="evidence" value="ECO:0007669"/>
    <property type="project" value="TreeGrafter"/>
</dbReference>
<reference evidence="9" key="2">
    <citation type="submission" date="2024-08" db="UniProtKB">
        <authorList>
            <consortium name="EnsemblMetazoa"/>
        </authorList>
    </citation>
    <scope>IDENTIFICATION</scope>
</reference>
<dbReference type="OrthoDB" id="2015992at2759"/>
<proteinExistence type="inferred from homology"/>
<sequence length="206" mass="23259">MFKRHFSQYRRMASTSEAKAALRTEIASKLAKLTCEEKLSQSKSVFQKLMNLNAFKSSKRVSVFLSTATEIDTEPIVRKIFQDGKQCFVPRYSKAGMQMVKLASMEDWTNLPLTKWNIKQPLLADHREDAFETGGLDLIICPGVAFTRTGDRLGHGGGYYDAYIKKLQEIQECRPATVALAFKEQVVERLPLGPTDVTIDLVLYAE</sequence>
<accession>U4U6T3</accession>
<dbReference type="GO" id="GO:0046872">
    <property type="term" value="F:metal ion binding"/>
    <property type="evidence" value="ECO:0007669"/>
    <property type="project" value="UniProtKB-KW"/>
</dbReference>
<dbReference type="GO" id="GO:0035999">
    <property type="term" value="P:tetrahydrofolate interconversion"/>
    <property type="evidence" value="ECO:0007669"/>
    <property type="project" value="TreeGrafter"/>
</dbReference>
<evidence type="ECO:0000256" key="1">
    <source>
        <dbReference type="ARBA" id="ARBA00010638"/>
    </source>
</evidence>
<gene>
    <name evidence="9" type="primary">109534122</name>
    <name evidence="8" type="ORF">D910_06159</name>
</gene>
<keyword evidence="7" id="KW-0479">Metal-binding</keyword>
<evidence type="ECO:0000313" key="11">
    <source>
        <dbReference type="Proteomes" id="UP000030742"/>
    </source>
</evidence>